<dbReference type="PROSITE" id="PS51257">
    <property type="entry name" value="PROKAR_LIPOPROTEIN"/>
    <property type="match status" value="1"/>
</dbReference>
<evidence type="ECO:0000313" key="1">
    <source>
        <dbReference type="EMBL" id="TGL45979.1"/>
    </source>
</evidence>
<accession>A0A4R9JKF9</accession>
<dbReference type="OrthoDB" id="331207at2"/>
<evidence type="ECO:0008006" key="3">
    <source>
        <dbReference type="Google" id="ProtNLM"/>
    </source>
</evidence>
<sequence length="229" mass="26416">MRLPIYLTVCIFTACSSLTIISPGINSDNRLNKLTDIKFDEASFYGSSFYQANGFFINQQNLEDIINDPNNIVDNSIKESFQQNINENDVIILAEFCFDKDKFKSNILDFDQYNFKLNNTPFSKKLEVFYLYSAKKRGTLYVIEQPLLVYDKHPNQKNIIKTSAEFISCSRSIINFKNIKLAEGSNKFEIITPRSSQIFFDFTIKNGIFQSFQNENADSKIGISPYPMK</sequence>
<name>A0A4R9JKF9_9LEPT</name>
<dbReference type="EMBL" id="RQGA01000001">
    <property type="protein sequence ID" value="TGL45979.1"/>
    <property type="molecule type" value="Genomic_DNA"/>
</dbReference>
<protein>
    <recommendedName>
        <fullName evidence="3">Lipoprotein</fullName>
    </recommendedName>
</protein>
<evidence type="ECO:0000313" key="2">
    <source>
        <dbReference type="Proteomes" id="UP000298125"/>
    </source>
</evidence>
<gene>
    <name evidence="1" type="ORF">EHQ49_00920</name>
</gene>
<dbReference type="AlphaFoldDB" id="A0A4R9JKF9"/>
<organism evidence="1 2">
    <name type="scientific">Leptospira perdikensis</name>
    <dbReference type="NCBI Taxonomy" id="2484948"/>
    <lineage>
        <taxon>Bacteria</taxon>
        <taxon>Pseudomonadati</taxon>
        <taxon>Spirochaetota</taxon>
        <taxon>Spirochaetia</taxon>
        <taxon>Leptospirales</taxon>
        <taxon>Leptospiraceae</taxon>
        <taxon>Leptospira</taxon>
    </lineage>
</organism>
<comment type="caution">
    <text evidence="1">The sequence shown here is derived from an EMBL/GenBank/DDBJ whole genome shotgun (WGS) entry which is preliminary data.</text>
</comment>
<dbReference type="Proteomes" id="UP000298125">
    <property type="component" value="Unassembled WGS sequence"/>
</dbReference>
<keyword evidence="2" id="KW-1185">Reference proteome</keyword>
<dbReference type="RefSeq" id="WP_135575425.1">
    <property type="nucleotide sequence ID" value="NZ_RQGA01000001.1"/>
</dbReference>
<proteinExistence type="predicted"/>
<reference evidence="1" key="1">
    <citation type="journal article" date="2019" name="PLoS Negl. Trop. Dis.">
        <title>Revisiting the worldwide diversity of Leptospira species in the environment.</title>
        <authorList>
            <person name="Vincent A.T."/>
            <person name="Schiettekatte O."/>
            <person name="Bourhy P."/>
            <person name="Veyrier F.J."/>
            <person name="Picardeau M."/>
        </authorList>
    </citation>
    <scope>NUCLEOTIDE SEQUENCE [LARGE SCALE GENOMIC DNA]</scope>
    <source>
        <strain evidence="1">201702692</strain>
    </source>
</reference>